<dbReference type="Pfam" id="PF25198">
    <property type="entry name" value="Spore_GerAC_N"/>
    <property type="match status" value="1"/>
</dbReference>
<dbReference type="InterPro" id="IPR057336">
    <property type="entry name" value="GerAC_N"/>
</dbReference>
<proteinExistence type="inferred from homology"/>
<evidence type="ECO:0000313" key="10">
    <source>
        <dbReference type="EMBL" id="OOE14552.1"/>
    </source>
</evidence>
<evidence type="ECO:0000259" key="8">
    <source>
        <dbReference type="Pfam" id="PF05504"/>
    </source>
</evidence>
<evidence type="ECO:0000256" key="3">
    <source>
        <dbReference type="ARBA" id="ARBA00022544"/>
    </source>
</evidence>
<keyword evidence="5" id="KW-0472">Membrane</keyword>
<organism evidence="10 11">
    <name type="scientific">Fictibacillus arsenicus</name>
    <dbReference type="NCBI Taxonomy" id="255247"/>
    <lineage>
        <taxon>Bacteria</taxon>
        <taxon>Bacillati</taxon>
        <taxon>Bacillota</taxon>
        <taxon>Bacilli</taxon>
        <taxon>Bacillales</taxon>
        <taxon>Fictibacillaceae</taxon>
        <taxon>Fictibacillus</taxon>
    </lineage>
</organism>
<dbReference type="PROSITE" id="PS51257">
    <property type="entry name" value="PROKAR_LIPOPROTEIN"/>
    <property type="match status" value="1"/>
</dbReference>
<name>A0A1V3GCX1_9BACL</name>
<dbReference type="GO" id="GO:0009847">
    <property type="term" value="P:spore germination"/>
    <property type="evidence" value="ECO:0007669"/>
    <property type="project" value="InterPro"/>
</dbReference>
<dbReference type="OrthoDB" id="2370124at2"/>
<dbReference type="Proteomes" id="UP000188597">
    <property type="component" value="Unassembled WGS sequence"/>
</dbReference>
<dbReference type="InterPro" id="IPR046953">
    <property type="entry name" value="Spore_GerAC-like_C"/>
</dbReference>
<evidence type="ECO:0000256" key="6">
    <source>
        <dbReference type="ARBA" id="ARBA00023139"/>
    </source>
</evidence>
<dbReference type="InterPro" id="IPR008844">
    <property type="entry name" value="Spore_GerAC-like"/>
</dbReference>
<dbReference type="AlphaFoldDB" id="A0A1V3GCX1"/>
<evidence type="ECO:0000256" key="1">
    <source>
        <dbReference type="ARBA" id="ARBA00004635"/>
    </source>
</evidence>
<feature type="domain" description="Spore germination GerAC-like C-terminal" evidence="8">
    <location>
        <begin position="212"/>
        <end position="369"/>
    </location>
</feature>
<keyword evidence="3" id="KW-0309">Germination</keyword>
<keyword evidence="7" id="KW-0449">Lipoprotein</keyword>
<reference evidence="10 11" key="1">
    <citation type="submission" date="2016-11" db="EMBL/GenBank/DDBJ databases">
        <authorList>
            <person name="Jaros S."/>
            <person name="Januszkiewicz K."/>
            <person name="Wedrychowicz H."/>
        </authorList>
    </citation>
    <scope>NUCLEOTIDE SEQUENCE [LARGE SCALE GENOMIC DNA]</scope>
    <source>
        <strain evidence="10 11">Con a/3</strain>
    </source>
</reference>
<sequence length="372" mass="42007">MKTNSRKIIILLFIFPLLTGCWDQKLIVDQEVMNGVSLDLEDNKVKSTIVVLNIIPKGTNFFDFKNQMSSATGYSLEDTYRELRTYYTGPLTASKSRIILLGESFAKKNLNAYLDFFYRVPDPYLGSKVAIVKGVEASELLSTKEIGTNPVAFGLYEIIEAAEDNSTVTKGTLNTLFTYFNEEGKDFILPILEKNEGNILVSGAGLMSHNGYSGQMISLKECSLLLLIMDNYGELVDLETYMNDKKKLNNQVSYRILKAKRELDLKKDASGKPMVDIHLDLKVLLHQYPITEKISSKQIKKLEETISRDLTKKSQSIMKKTQKANSDVLGIGRELKETDPAAWKALDWRETYPTIKINTRVEVAIEKTGILK</sequence>
<evidence type="ECO:0000256" key="5">
    <source>
        <dbReference type="ARBA" id="ARBA00023136"/>
    </source>
</evidence>
<dbReference type="Pfam" id="PF05504">
    <property type="entry name" value="Spore_GerAC"/>
    <property type="match status" value="1"/>
</dbReference>
<evidence type="ECO:0000256" key="2">
    <source>
        <dbReference type="ARBA" id="ARBA00007886"/>
    </source>
</evidence>
<evidence type="ECO:0000256" key="4">
    <source>
        <dbReference type="ARBA" id="ARBA00022729"/>
    </source>
</evidence>
<feature type="domain" description="Spore germination protein N-terminal" evidence="9">
    <location>
        <begin position="23"/>
        <end position="193"/>
    </location>
</feature>
<dbReference type="PANTHER" id="PTHR35789:SF1">
    <property type="entry name" value="SPORE GERMINATION PROTEIN B3"/>
    <property type="match status" value="1"/>
</dbReference>
<accession>A0A1V3GCX1</accession>
<dbReference type="InterPro" id="IPR038501">
    <property type="entry name" value="Spore_GerAC_C_sf"/>
</dbReference>
<evidence type="ECO:0000259" key="9">
    <source>
        <dbReference type="Pfam" id="PF25198"/>
    </source>
</evidence>
<evidence type="ECO:0000313" key="11">
    <source>
        <dbReference type="Proteomes" id="UP000188597"/>
    </source>
</evidence>
<evidence type="ECO:0000256" key="7">
    <source>
        <dbReference type="ARBA" id="ARBA00023288"/>
    </source>
</evidence>
<gene>
    <name evidence="10" type="ORF">UN64_04990</name>
</gene>
<comment type="subcellular location">
    <subcellularLocation>
        <location evidence="1">Membrane</location>
        <topology evidence="1">Lipid-anchor</topology>
    </subcellularLocation>
</comment>
<keyword evidence="6" id="KW-0564">Palmitate</keyword>
<comment type="similarity">
    <text evidence="2">Belongs to the GerABKC lipoprotein family.</text>
</comment>
<comment type="caution">
    <text evidence="10">The sequence shown here is derived from an EMBL/GenBank/DDBJ whole genome shotgun (WGS) entry which is preliminary data.</text>
</comment>
<keyword evidence="4" id="KW-0732">Signal</keyword>
<dbReference type="NCBIfam" id="TIGR02887">
    <property type="entry name" value="spore_ger_x_C"/>
    <property type="match status" value="1"/>
</dbReference>
<dbReference type="RefSeq" id="WP_077360292.1">
    <property type="nucleotide sequence ID" value="NZ_MQMF01000001.1"/>
</dbReference>
<dbReference type="PANTHER" id="PTHR35789">
    <property type="entry name" value="SPORE GERMINATION PROTEIN B3"/>
    <property type="match status" value="1"/>
</dbReference>
<protein>
    <submittedName>
        <fullName evidence="10">Uncharacterized protein</fullName>
    </submittedName>
</protein>
<dbReference type="EMBL" id="MQMF01000001">
    <property type="protein sequence ID" value="OOE14552.1"/>
    <property type="molecule type" value="Genomic_DNA"/>
</dbReference>
<dbReference type="GO" id="GO:0016020">
    <property type="term" value="C:membrane"/>
    <property type="evidence" value="ECO:0007669"/>
    <property type="project" value="UniProtKB-SubCell"/>
</dbReference>
<dbReference type="Gene3D" id="3.30.300.210">
    <property type="entry name" value="Nutrient germinant receptor protein C, domain 3"/>
    <property type="match status" value="1"/>
</dbReference>